<dbReference type="InterPro" id="IPR024571">
    <property type="entry name" value="ERAP1-like_C_dom"/>
</dbReference>
<sequence length="637" mass="71799">MTSKIERQTLPTTVKPLHYDITLTPNLEDFTFKGSEAIRLNINNHTKQITLNVHQIKVQVAKLDSTNASDITYDDEKHTVTFTFPNELQAGTSAVLYIDFTGILNDKMCGFYRSSYTDTAGNKKYLATTHFEATDARRAFPCWDEPAIKATFNITLIVPSDLVALSNMNVISEKPVENNKKEVKFAKTPIMSTYLVAFIVGDLAYIEKYTSDKHNKEKVLIRVYAIKGSENQGEFALDVAAKALDHFARIFKIPYTLSKLYMVAIPDFEGGAMENWGLVTYRTAEILFDPKASDARFMRGVAYTVAHELAHQWFGNLVTMEWWDNLWLKEGFATWLGFLAVDEIFPDWDIWTQFVVGDFQRGLKLDSLRSSHPIEVPVNDPSEIHQIFDAISYNKGASVIRMLSSYLGVDVLLAGVRRYLNAHLYGNASTDDLWENLSQESGQDVGSFMTGWTRKVGYPVLNVTEPRPHTIHVKQTRFLSTGNVTAEDDNHIWWTPLGINTGKSTPANIKSQVLTTKEADFTLPETGGDFFKLNTHEVGVFRVNYTPERLKKLGKSIKNGELVNTSDRVGVVADAGALAVSGYGKTSGLLSLVNEFENEDNYIVWVEINTRIADIISVWFEQPDPIYQGLLAFRRKL</sequence>
<dbReference type="GO" id="GO:0042277">
    <property type="term" value="F:peptide binding"/>
    <property type="evidence" value="ECO:0007669"/>
    <property type="project" value="TreeGrafter"/>
</dbReference>
<dbReference type="GO" id="GO:0008270">
    <property type="term" value="F:zinc ion binding"/>
    <property type="evidence" value="ECO:0007669"/>
    <property type="project" value="InterPro"/>
</dbReference>
<feature type="domain" description="Peptidase M1 membrane alanine aminopeptidase" evidence="11">
    <location>
        <begin position="235"/>
        <end position="452"/>
    </location>
</feature>
<dbReference type="Pfam" id="PF17900">
    <property type="entry name" value="Peptidase_M1_N"/>
    <property type="match status" value="1"/>
</dbReference>
<feature type="non-terminal residue" evidence="14">
    <location>
        <position position="637"/>
    </location>
</feature>
<keyword evidence="6 9" id="KW-0862">Zinc</keyword>
<reference evidence="14" key="1">
    <citation type="submission" date="2021-06" db="EMBL/GenBank/DDBJ databases">
        <authorList>
            <person name="Kallberg Y."/>
            <person name="Tangrot J."/>
            <person name="Rosling A."/>
        </authorList>
    </citation>
    <scope>NUCLEOTIDE SEQUENCE</scope>
    <source>
        <strain evidence="14">FL130A</strain>
    </source>
</reference>
<dbReference type="SUPFAM" id="SSF63737">
    <property type="entry name" value="Leukotriene A4 hydrolase N-terminal domain"/>
    <property type="match status" value="1"/>
</dbReference>
<dbReference type="Proteomes" id="UP000789508">
    <property type="component" value="Unassembled WGS sequence"/>
</dbReference>
<evidence type="ECO:0000256" key="5">
    <source>
        <dbReference type="ARBA" id="ARBA00022801"/>
    </source>
</evidence>
<keyword evidence="5" id="KW-0378">Hydrolase</keyword>
<feature type="binding site" evidence="9">
    <location>
        <position position="311"/>
    </location>
    <ligand>
        <name>Zn(2+)</name>
        <dbReference type="ChEBI" id="CHEBI:29105"/>
        <note>catalytic</note>
    </ligand>
</feature>
<dbReference type="AlphaFoldDB" id="A0A9N9EXP0"/>
<keyword evidence="2" id="KW-0031">Aminopeptidase</keyword>
<evidence type="ECO:0000256" key="9">
    <source>
        <dbReference type="PIRSR" id="PIRSR634016-3"/>
    </source>
</evidence>
<dbReference type="Gene3D" id="2.60.40.1910">
    <property type="match status" value="1"/>
</dbReference>
<feature type="site" description="Transition state stabilizer" evidence="10">
    <location>
        <position position="393"/>
    </location>
</feature>
<dbReference type="GO" id="GO:0070006">
    <property type="term" value="F:metalloaminopeptidase activity"/>
    <property type="evidence" value="ECO:0007669"/>
    <property type="project" value="TreeGrafter"/>
</dbReference>
<dbReference type="Gene3D" id="1.25.50.20">
    <property type="match status" value="1"/>
</dbReference>
<dbReference type="EMBL" id="CAJVPS010018339">
    <property type="protein sequence ID" value="CAG8697040.1"/>
    <property type="molecule type" value="Genomic_DNA"/>
</dbReference>
<dbReference type="InterPro" id="IPR014782">
    <property type="entry name" value="Peptidase_M1_dom"/>
</dbReference>
<feature type="binding site" evidence="9">
    <location>
        <position position="330"/>
    </location>
    <ligand>
        <name>Zn(2+)</name>
        <dbReference type="ChEBI" id="CHEBI:29105"/>
        <note>catalytic</note>
    </ligand>
</feature>
<dbReference type="GO" id="GO:0016020">
    <property type="term" value="C:membrane"/>
    <property type="evidence" value="ECO:0007669"/>
    <property type="project" value="TreeGrafter"/>
</dbReference>
<dbReference type="PANTHER" id="PTHR11533">
    <property type="entry name" value="PROTEASE M1 ZINC METALLOPROTEASE"/>
    <property type="match status" value="1"/>
</dbReference>
<accession>A0A9N9EXP0</accession>
<feature type="domain" description="ERAP1-like C-terminal" evidence="12">
    <location>
        <begin position="530"/>
        <end position="637"/>
    </location>
</feature>
<keyword evidence="4 9" id="KW-0479">Metal-binding</keyword>
<evidence type="ECO:0000259" key="11">
    <source>
        <dbReference type="Pfam" id="PF01433"/>
    </source>
</evidence>
<feature type="active site" description="Proton acceptor" evidence="8">
    <location>
        <position position="308"/>
    </location>
</feature>
<dbReference type="Gene3D" id="2.60.40.1730">
    <property type="entry name" value="tricorn interacting facor f3 domain"/>
    <property type="match status" value="1"/>
</dbReference>
<keyword evidence="7" id="KW-0482">Metalloprotease</keyword>
<dbReference type="InterPro" id="IPR001930">
    <property type="entry name" value="Peptidase_M1"/>
</dbReference>
<dbReference type="Pfam" id="PF01433">
    <property type="entry name" value="Peptidase_M1"/>
    <property type="match status" value="1"/>
</dbReference>
<dbReference type="InterPro" id="IPR050344">
    <property type="entry name" value="Peptidase_M1_aminopeptidases"/>
</dbReference>
<feature type="binding site" evidence="9">
    <location>
        <position position="307"/>
    </location>
    <ligand>
        <name>Zn(2+)</name>
        <dbReference type="ChEBI" id="CHEBI:29105"/>
        <note>catalytic</note>
    </ligand>
</feature>
<dbReference type="FunFam" id="2.60.40.1730:FF:000002">
    <property type="entry name" value="Aminopeptidase"/>
    <property type="match status" value="1"/>
</dbReference>
<protein>
    <submittedName>
        <fullName evidence="14">14609_t:CDS:1</fullName>
    </submittedName>
</protein>
<keyword evidence="3" id="KW-0645">Protease</keyword>
<organism evidence="14 15">
    <name type="scientific">Ambispora leptoticha</name>
    <dbReference type="NCBI Taxonomy" id="144679"/>
    <lineage>
        <taxon>Eukaryota</taxon>
        <taxon>Fungi</taxon>
        <taxon>Fungi incertae sedis</taxon>
        <taxon>Mucoromycota</taxon>
        <taxon>Glomeromycotina</taxon>
        <taxon>Glomeromycetes</taxon>
        <taxon>Archaeosporales</taxon>
        <taxon>Ambisporaceae</taxon>
        <taxon>Ambispora</taxon>
    </lineage>
</organism>
<dbReference type="Pfam" id="PF11838">
    <property type="entry name" value="ERAP1_C"/>
    <property type="match status" value="1"/>
</dbReference>
<evidence type="ECO:0000256" key="4">
    <source>
        <dbReference type="ARBA" id="ARBA00022723"/>
    </source>
</evidence>
<comment type="similarity">
    <text evidence="1">Belongs to the peptidase M1 family.</text>
</comment>
<dbReference type="PANTHER" id="PTHR11533:SF174">
    <property type="entry name" value="PUROMYCIN-SENSITIVE AMINOPEPTIDASE-RELATED"/>
    <property type="match status" value="1"/>
</dbReference>
<dbReference type="InterPro" id="IPR042097">
    <property type="entry name" value="Aminopeptidase_N-like_N_sf"/>
</dbReference>
<gene>
    <name evidence="14" type="ORF">ALEPTO_LOCUS11428</name>
</gene>
<evidence type="ECO:0000256" key="10">
    <source>
        <dbReference type="PIRSR" id="PIRSR634016-4"/>
    </source>
</evidence>
<evidence type="ECO:0000256" key="3">
    <source>
        <dbReference type="ARBA" id="ARBA00022670"/>
    </source>
</evidence>
<dbReference type="CDD" id="cd09601">
    <property type="entry name" value="M1_APN-Q_like"/>
    <property type="match status" value="1"/>
</dbReference>
<dbReference type="GO" id="GO:0006508">
    <property type="term" value="P:proteolysis"/>
    <property type="evidence" value="ECO:0007669"/>
    <property type="project" value="UniProtKB-KW"/>
</dbReference>
<evidence type="ECO:0000259" key="12">
    <source>
        <dbReference type="Pfam" id="PF11838"/>
    </source>
</evidence>
<comment type="cofactor">
    <cofactor evidence="9">
        <name>Zn(2+)</name>
        <dbReference type="ChEBI" id="CHEBI:29105"/>
    </cofactor>
    <text evidence="9">Binds 1 zinc ion per subunit.</text>
</comment>
<comment type="caution">
    <text evidence="14">The sequence shown here is derived from an EMBL/GenBank/DDBJ whole genome shotgun (WGS) entry which is preliminary data.</text>
</comment>
<dbReference type="SUPFAM" id="SSF55486">
    <property type="entry name" value="Metalloproteases ('zincins'), catalytic domain"/>
    <property type="match status" value="1"/>
</dbReference>
<dbReference type="InterPro" id="IPR034016">
    <property type="entry name" value="M1_APN-typ"/>
</dbReference>
<evidence type="ECO:0000256" key="1">
    <source>
        <dbReference type="ARBA" id="ARBA00010136"/>
    </source>
</evidence>
<evidence type="ECO:0000256" key="7">
    <source>
        <dbReference type="ARBA" id="ARBA00023049"/>
    </source>
</evidence>
<evidence type="ECO:0000256" key="2">
    <source>
        <dbReference type="ARBA" id="ARBA00022438"/>
    </source>
</evidence>
<feature type="domain" description="Aminopeptidase N-like N-terminal" evidence="13">
    <location>
        <begin position="15"/>
        <end position="195"/>
    </location>
</feature>
<dbReference type="FunFam" id="1.10.390.10:FF:000001">
    <property type="entry name" value="Aminopeptidase"/>
    <property type="match status" value="1"/>
</dbReference>
<dbReference type="PRINTS" id="PR00756">
    <property type="entry name" value="ALADIPTASE"/>
</dbReference>
<evidence type="ECO:0000259" key="13">
    <source>
        <dbReference type="Pfam" id="PF17900"/>
    </source>
</evidence>
<dbReference type="InterPro" id="IPR027268">
    <property type="entry name" value="Peptidase_M4/M1_CTD_sf"/>
</dbReference>
<dbReference type="OrthoDB" id="10031169at2759"/>
<proteinExistence type="inferred from homology"/>
<dbReference type="GO" id="GO:0005737">
    <property type="term" value="C:cytoplasm"/>
    <property type="evidence" value="ECO:0007669"/>
    <property type="project" value="TreeGrafter"/>
</dbReference>
<evidence type="ECO:0000313" key="15">
    <source>
        <dbReference type="Proteomes" id="UP000789508"/>
    </source>
</evidence>
<keyword evidence="15" id="KW-1185">Reference proteome</keyword>
<evidence type="ECO:0000256" key="8">
    <source>
        <dbReference type="PIRSR" id="PIRSR634016-1"/>
    </source>
</evidence>
<dbReference type="InterPro" id="IPR045357">
    <property type="entry name" value="Aminopeptidase_N-like_N"/>
</dbReference>
<dbReference type="GO" id="GO:0005615">
    <property type="term" value="C:extracellular space"/>
    <property type="evidence" value="ECO:0007669"/>
    <property type="project" value="TreeGrafter"/>
</dbReference>
<dbReference type="GO" id="GO:0043171">
    <property type="term" value="P:peptide catabolic process"/>
    <property type="evidence" value="ECO:0007669"/>
    <property type="project" value="TreeGrafter"/>
</dbReference>
<name>A0A9N9EXP0_9GLOM</name>
<dbReference type="Gene3D" id="1.10.390.10">
    <property type="entry name" value="Neutral Protease Domain 2"/>
    <property type="match status" value="1"/>
</dbReference>
<evidence type="ECO:0000256" key="6">
    <source>
        <dbReference type="ARBA" id="ARBA00022833"/>
    </source>
</evidence>
<evidence type="ECO:0000313" key="14">
    <source>
        <dbReference type="EMBL" id="CAG8697040.1"/>
    </source>
</evidence>